<dbReference type="PANTHER" id="PTHR36849:SF1">
    <property type="entry name" value="CYTOPLASMIC PROTEIN"/>
    <property type="match status" value="1"/>
</dbReference>
<evidence type="ECO:0000313" key="1">
    <source>
        <dbReference type="EMBL" id="PMC58204.1"/>
    </source>
</evidence>
<dbReference type="InterPro" id="IPR052552">
    <property type="entry name" value="YeaO-like"/>
</dbReference>
<organism evidence="1 2">
    <name type="scientific">Dolosicoccus paucivorans</name>
    <dbReference type="NCBI Taxonomy" id="84521"/>
    <lineage>
        <taxon>Bacteria</taxon>
        <taxon>Bacillati</taxon>
        <taxon>Bacillota</taxon>
        <taxon>Bacilli</taxon>
        <taxon>Lactobacillales</taxon>
        <taxon>Aerococcaceae</taxon>
        <taxon>Dolosicoccus</taxon>
    </lineage>
</organism>
<gene>
    <name evidence="1" type="ORF">CJ205_05570</name>
</gene>
<dbReference type="Pfam" id="PF22752">
    <property type="entry name" value="DUF488-N3i"/>
    <property type="match status" value="1"/>
</dbReference>
<dbReference type="Proteomes" id="UP000235682">
    <property type="component" value="Unassembled WGS sequence"/>
</dbReference>
<dbReference type="PANTHER" id="PTHR36849">
    <property type="entry name" value="CYTOPLASMIC PROTEIN-RELATED"/>
    <property type="match status" value="1"/>
</dbReference>
<dbReference type="STRING" id="84521.SAMN04487994_100826"/>
<keyword evidence="2" id="KW-1185">Reference proteome</keyword>
<accession>A0A1G8K1Z7</accession>
<dbReference type="OrthoDB" id="9790745at2"/>
<sequence length="120" mass="14397">MTKGSVKLHRVYDKPLPQKGHRILVDRLWPRGVAKEDLKPFDWVKDLAPSKELRTWYDHKENRFDEFKDKYMKELDDNDKAQDFVKTVKKEQQKGDVWLLYGAKDEKHNNAVVLKEWLSK</sequence>
<comment type="caution">
    <text evidence="1">The sequence shown here is derived from an EMBL/GenBank/DDBJ whole genome shotgun (WGS) entry which is preliminary data.</text>
</comment>
<dbReference type="AlphaFoldDB" id="A0A1G8K1Z7"/>
<proteinExistence type="predicted"/>
<reference evidence="1 2" key="1">
    <citation type="submission" date="2017-09" db="EMBL/GenBank/DDBJ databases">
        <title>Bacterial strain isolated from the female urinary microbiota.</title>
        <authorList>
            <person name="Thomas-White K."/>
            <person name="Kumar N."/>
            <person name="Forster S."/>
            <person name="Putonti C."/>
            <person name="Lawley T."/>
            <person name="Wolfe A.J."/>
        </authorList>
    </citation>
    <scope>NUCLEOTIDE SEQUENCE [LARGE SCALE GENOMIC DNA]</scope>
    <source>
        <strain evidence="1 2">UMB0852</strain>
    </source>
</reference>
<name>A0A1G8K1Z7_9LACT</name>
<evidence type="ECO:0000313" key="2">
    <source>
        <dbReference type="Proteomes" id="UP000235682"/>
    </source>
</evidence>
<protein>
    <submittedName>
        <fullName evidence="1">DUF488 domain-containing protein</fullName>
    </submittedName>
</protein>
<dbReference type="EMBL" id="PNHE01000021">
    <property type="protein sequence ID" value="PMC58204.1"/>
    <property type="molecule type" value="Genomic_DNA"/>
</dbReference>
<dbReference type="RefSeq" id="WP_092084492.1">
    <property type="nucleotide sequence ID" value="NZ_FNEL01000008.1"/>
</dbReference>